<evidence type="ECO:0000256" key="7">
    <source>
        <dbReference type="ARBA" id="ARBA00022989"/>
    </source>
</evidence>
<evidence type="ECO:0000256" key="13">
    <source>
        <dbReference type="SAM" id="Phobius"/>
    </source>
</evidence>
<evidence type="ECO:0000313" key="15">
    <source>
        <dbReference type="Proteomes" id="UP000593566"/>
    </source>
</evidence>
<dbReference type="AlphaFoldDB" id="A0A8H6CAH0"/>
<keyword evidence="10 13" id="KW-0472">Membrane</keyword>
<evidence type="ECO:0000256" key="12">
    <source>
        <dbReference type="SAM" id="MobiDB-lite"/>
    </source>
</evidence>
<dbReference type="InterPro" id="IPR036639">
    <property type="entry name" value="Cyt_c_oxidase_su4_sf"/>
</dbReference>
<keyword evidence="4 13" id="KW-0812">Transmembrane</keyword>
<evidence type="ECO:0000256" key="10">
    <source>
        <dbReference type="ARBA" id="ARBA00023136"/>
    </source>
</evidence>
<dbReference type="Pfam" id="PF02936">
    <property type="entry name" value="COX4"/>
    <property type="match status" value="1"/>
</dbReference>
<dbReference type="PANTHER" id="PTHR10707">
    <property type="entry name" value="CYTOCHROME C OXIDASE SUBUNIT IV"/>
    <property type="match status" value="1"/>
</dbReference>
<dbReference type="InterPro" id="IPR004203">
    <property type="entry name" value="Cyt_c_oxidase_su4_fam"/>
</dbReference>
<dbReference type="GO" id="GO:0016491">
    <property type="term" value="F:oxidoreductase activity"/>
    <property type="evidence" value="ECO:0007669"/>
    <property type="project" value="UniProtKB-KW"/>
</dbReference>
<evidence type="ECO:0000256" key="6">
    <source>
        <dbReference type="ARBA" id="ARBA00022946"/>
    </source>
</evidence>
<dbReference type="GeneID" id="59332133"/>
<evidence type="ECO:0000256" key="2">
    <source>
        <dbReference type="ARBA" id="ARBA00004673"/>
    </source>
</evidence>
<feature type="compositionally biased region" description="Polar residues" evidence="12">
    <location>
        <begin position="24"/>
        <end position="37"/>
    </location>
</feature>
<dbReference type="Proteomes" id="UP000593566">
    <property type="component" value="Unassembled WGS sequence"/>
</dbReference>
<dbReference type="EMBL" id="JACCJB010000018">
    <property type="protein sequence ID" value="KAF6219897.1"/>
    <property type="molecule type" value="Genomic_DNA"/>
</dbReference>
<keyword evidence="6" id="KW-0809">Transit peptide</keyword>
<keyword evidence="7 13" id="KW-1133">Transmembrane helix</keyword>
<accession>A0A8H6CAH0</accession>
<dbReference type="GO" id="GO:0005743">
    <property type="term" value="C:mitochondrial inner membrane"/>
    <property type="evidence" value="ECO:0007669"/>
    <property type="project" value="UniProtKB-SubCell"/>
</dbReference>
<evidence type="ECO:0000256" key="4">
    <source>
        <dbReference type="ARBA" id="ARBA00022692"/>
    </source>
</evidence>
<evidence type="ECO:0000256" key="1">
    <source>
        <dbReference type="ARBA" id="ARBA00004434"/>
    </source>
</evidence>
<feature type="region of interest" description="Disordered" evidence="12">
    <location>
        <begin position="170"/>
        <end position="195"/>
    </location>
</feature>
<dbReference type="SUPFAM" id="SSF81406">
    <property type="entry name" value="Mitochondrial cytochrome c oxidase subunit IV"/>
    <property type="match status" value="1"/>
</dbReference>
<name>A0A8H6CAH0_9LECA</name>
<feature type="transmembrane region" description="Helical" evidence="13">
    <location>
        <begin position="116"/>
        <end position="135"/>
    </location>
</feature>
<sequence length="195" mass="22208">MLRSFPRAAPSSIRGPSIRKSLRNPRTTLPLCTSDAKQQQTRSVAAHAISNPTLSQIEKRWEGMPPQDQADLWMALRDRMKNDWHELTLQERKAAYWIAFGPHGPRALPPPGENWYVFRLTMLGIGVSFVIFWTIRTFARPEPKTMNAQWQEMTNEYLKNQKTEPITGISSEGYVGKGMVQSKPRKGGVPSDEDE</sequence>
<dbReference type="CDD" id="cd00922">
    <property type="entry name" value="Cyt_c_Oxidase_IV"/>
    <property type="match status" value="1"/>
</dbReference>
<protein>
    <recommendedName>
        <fullName evidence="11">Cytochrome c oxidase polypeptide V</fullName>
    </recommendedName>
</protein>
<gene>
    <name evidence="14" type="ORF">HO133_003722</name>
</gene>
<comment type="caution">
    <text evidence="14">The sequence shown here is derived from an EMBL/GenBank/DDBJ whole genome shotgun (WGS) entry which is preliminary data.</text>
</comment>
<evidence type="ECO:0000256" key="3">
    <source>
        <dbReference type="ARBA" id="ARBA00008135"/>
    </source>
</evidence>
<comment type="subcellular location">
    <subcellularLocation>
        <location evidence="1">Mitochondrion inner membrane</location>
        <topology evidence="1">Single-pass membrane protein</topology>
    </subcellularLocation>
</comment>
<proteinExistence type="inferred from homology"/>
<organism evidence="14 15">
    <name type="scientific">Letharia lupina</name>
    <dbReference type="NCBI Taxonomy" id="560253"/>
    <lineage>
        <taxon>Eukaryota</taxon>
        <taxon>Fungi</taxon>
        <taxon>Dikarya</taxon>
        <taxon>Ascomycota</taxon>
        <taxon>Pezizomycotina</taxon>
        <taxon>Lecanoromycetes</taxon>
        <taxon>OSLEUM clade</taxon>
        <taxon>Lecanoromycetidae</taxon>
        <taxon>Lecanorales</taxon>
        <taxon>Lecanorineae</taxon>
        <taxon>Parmeliaceae</taxon>
        <taxon>Letharia</taxon>
    </lineage>
</organism>
<feature type="region of interest" description="Disordered" evidence="12">
    <location>
        <begin position="1"/>
        <end position="37"/>
    </location>
</feature>
<dbReference type="PANTHER" id="PTHR10707:SF10">
    <property type="entry name" value="CYTOCHROME C OXIDASE SUBUNIT 4"/>
    <property type="match status" value="1"/>
</dbReference>
<evidence type="ECO:0000256" key="5">
    <source>
        <dbReference type="ARBA" id="ARBA00022792"/>
    </source>
</evidence>
<evidence type="ECO:0000256" key="11">
    <source>
        <dbReference type="ARBA" id="ARBA00081365"/>
    </source>
</evidence>
<evidence type="ECO:0000256" key="9">
    <source>
        <dbReference type="ARBA" id="ARBA00023128"/>
    </source>
</evidence>
<comment type="similarity">
    <text evidence="3">Belongs to the cytochrome c oxidase IV family.</text>
</comment>
<dbReference type="RefSeq" id="XP_037149332.1">
    <property type="nucleotide sequence ID" value="XM_037294644.1"/>
</dbReference>
<keyword evidence="15" id="KW-1185">Reference proteome</keyword>
<keyword evidence="9" id="KW-0496">Mitochondrion</keyword>
<comment type="pathway">
    <text evidence="2">Energy metabolism; oxidative phosphorylation.</text>
</comment>
<dbReference type="FunFam" id="1.10.442.10:FF:000002">
    <property type="entry name" value="Cytochrome c oxidase subunit V"/>
    <property type="match status" value="1"/>
</dbReference>
<dbReference type="GO" id="GO:0045277">
    <property type="term" value="C:respiratory chain complex IV"/>
    <property type="evidence" value="ECO:0007669"/>
    <property type="project" value="InterPro"/>
</dbReference>
<evidence type="ECO:0000256" key="8">
    <source>
        <dbReference type="ARBA" id="ARBA00023002"/>
    </source>
</evidence>
<evidence type="ECO:0000313" key="14">
    <source>
        <dbReference type="EMBL" id="KAF6219897.1"/>
    </source>
</evidence>
<keyword evidence="5" id="KW-0999">Mitochondrion inner membrane</keyword>
<reference evidence="14 15" key="1">
    <citation type="journal article" date="2020" name="Genomics">
        <title>Complete, high-quality genomes from long-read metagenomic sequencing of two wolf lichen thalli reveals enigmatic genome architecture.</title>
        <authorList>
            <person name="McKenzie S.K."/>
            <person name="Walston R.F."/>
            <person name="Allen J.L."/>
        </authorList>
    </citation>
    <scope>NUCLEOTIDE SEQUENCE [LARGE SCALE GENOMIC DNA]</scope>
    <source>
        <strain evidence="14">WasteWater1</strain>
    </source>
</reference>
<keyword evidence="8" id="KW-0560">Oxidoreductase</keyword>
<dbReference type="GO" id="GO:0006123">
    <property type="term" value="P:mitochondrial electron transport, cytochrome c to oxygen"/>
    <property type="evidence" value="ECO:0007669"/>
    <property type="project" value="InterPro"/>
</dbReference>
<dbReference type="Gene3D" id="1.10.442.10">
    <property type="entry name" value="Cytochrome c oxidase subunit IV"/>
    <property type="match status" value="1"/>
</dbReference>